<name>A0A369K043_HYPMA</name>
<evidence type="ECO:0008006" key="4">
    <source>
        <dbReference type="Google" id="ProtNLM"/>
    </source>
</evidence>
<keyword evidence="3" id="KW-1185">Reference proteome</keyword>
<comment type="caution">
    <text evidence="2">The sequence shown here is derived from an EMBL/GenBank/DDBJ whole genome shotgun (WGS) entry which is preliminary data.</text>
</comment>
<protein>
    <recommendedName>
        <fullName evidence="4">CsbD-like domain-containing protein</fullName>
    </recommendedName>
</protein>
<dbReference type="PANTHER" id="PTHR40460:SF1">
    <property type="entry name" value="CSBD-LIKE DOMAIN-CONTAINING PROTEIN"/>
    <property type="match status" value="1"/>
</dbReference>
<dbReference type="Proteomes" id="UP000076154">
    <property type="component" value="Unassembled WGS sequence"/>
</dbReference>
<proteinExistence type="predicted"/>
<gene>
    <name evidence="2" type="ORF">Hypma_004993</name>
</gene>
<organism evidence="2 3">
    <name type="scientific">Hypsizygus marmoreus</name>
    <name type="common">White beech mushroom</name>
    <name type="synonym">Agaricus marmoreus</name>
    <dbReference type="NCBI Taxonomy" id="39966"/>
    <lineage>
        <taxon>Eukaryota</taxon>
        <taxon>Fungi</taxon>
        <taxon>Dikarya</taxon>
        <taxon>Basidiomycota</taxon>
        <taxon>Agaricomycotina</taxon>
        <taxon>Agaricomycetes</taxon>
        <taxon>Agaricomycetidae</taxon>
        <taxon>Agaricales</taxon>
        <taxon>Tricholomatineae</taxon>
        <taxon>Lyophyllaceae</taxon>
        <taxon>Hypsizygus</taxon>
    </lineage>
</organism>
<dbReference type="OrthoDB" id="9999611at2759"/>
<evidence type="ECO:0000313" key="2">
    <source>
        <dbReference type="EMBL" id="RDB26952.1"/>
    </source>
</evidence>
<reference evidence="2" key="1">
    <citation type="submission" date="2018-04" db="EMBL/GenBank/DDBJ databases">
        <title>Whole genome sequencing of Hypsizygus marmoreus.</title>
        <authorList>
            <person name="Choi I.-G."/>
            <person name="Min B."/>
            <person name="Kim J.-G."/>
            <person name="Kim S."/>
            <person name="Oh Y.-L."/>
            <person name="Kong W.-S."/>
            <person name="Park H."/>
            <person name="Jeong J."/>
            <person name="Song E.-S."/>
        </authorList>
    </citation>
    <scope>NUCLEOTIDE SEQUENCE [LARGE SCALE GENOMIC DNA]</scope>
    <source>
        <strain evidence="2">51987-8</strain>
    </source>
</reference>
<feature type="compositionally biased region" description="Polar residues" evidence="1">
    <location>
        <begin position="9"/>
        <end position="18"/>
    </location>
</feature>
<sequence length="108" mass="11497">MSSGEPDKTTGQYHSTKGNVVEGIGNLTGATSWQESGKQEHASGEAEYKAAQAQGYVQGTADRVGGKKDTIVGAVTGDKSQEAQGNVRRDKGETQQEINKDIYEMVFS</sequence>
<dbReference type="EMBL" id="LUEZ02000021">
    <property type="protein sequence ID" value="RDB26952.1"/>
    <property type="molecule type" value="Genomic_DNA"/>
</dbReference>
<dbReference type="InParanoid" id="A0A369K043"/>
<dbReference type="STRING" id="39966.A0A369K043"/>
<accession>A0A369K043</accession>
<dbReference type="AlphaFoldDB" id="A0A369K043"/>
<evidence type="ECO:0000256" key="1">
    <source>
        <dbReference type="SAM" id="MobiDB-lite"/>
    </source>
</evidence>
<evidence type="ECO:0000313" key="3">
    <source>
        <dbReference type="Proteomes" id="UP000076154"/>
    </source>
</evidence>
<dbReference type="PANTHER" id="PTHR40460">
    <property type="entry name" value="CHROMOSOME 1, WHOLE GENOME SHOTGUN SEQUENCE"/>
    <property type="match status" value="1"/>
</dbReference>
<feature type="region of interest" description="Disordered" evidence="1">
    <location>
        <begin position="1"/>
        <end position="24"/>
    </location>
</feature>
<feature type="region of interest" description="Disordered" evidence="1">
    <location>
        <begin position="76"/>
        <end position="95"/>
    </location>
</feature>